<comment type="similarity">
    <text evidence="1">Belongs to the sigma-70 factor family. ECF subfamily.</text>
</comment>
<evidence type="ECO:0000256" key="2">
    <source>
        <dbReference type="ARBA" id="ARBA00011344"/>
    </source>
</evidence>
<dbReference type="PANTHER" id="PTHR43133:SF65">
    <property type="entry name" value="ECF RNA POLYMERASE SIGMA FACTOR SIGG"/>
    <property type="match status" value="1"/>
</dbReference>
<evidence type="ECO:0000313" key="10">
    <source>
        <dbReference type="Proteomes" id="UP000007967"/>
    </source>
</evidence>
<dbReference type="NCBIfam" id="NF006089">
    <property type="entry name" value="PRK08241.1"/>
    <property type="match status" value="1"/>
</dbReference>
<dbReference type="PANTHER" id="PTHR43133">
    <property type="entry name" value="RNA POLYMERASE ECF-TYPE SIGMA FACTO"/>
    <property type="match status" value="1"/>
</dbReference>
<dbReference type="GO" id="GO:0006352">
    <property type="term" value="P:DNA-templated transcription initiation"/>
    <property type="evidence" value="ECO:0007669"/>
    <property type="project" value="InterPro"/>
</dbReference>
<dbReference type="Pfam" id="PF08281">
    <property type="entry name" value="Sigma70_r4_2"/>
    <property type="match status" value="1"/>
</dbReference>
<dbReference type="InterPro" id="IPR032710">
    <property type="entry name" value="NTF2-like_dom_sf"/>
</dbReference>
<gene>
    <name evidence="9" type="ordered locus">Kfla_2812</name>
</gene>
<proteinExistence type="inferred from homology"/>
<comment type="subunit">
    <text evidence="2">Interacts transiently with the RNA polymerase catalytic core formed by RpoA, RpoB, RpoC and RpoZ (2 alpha, 1 beta, 1 beta' and 1 omega subunit) to form the RNA polymerase holoenzyme that can initiate transcription.</text>
</comment>
<reference evidence="9 10" key="2">
    <citation type="journal article" date="2010" name="Stand. Genomic Sci.">
        <title>Complete genome sequence of Kribbella flavida type strain (IFO 14399).</title>
        <authorList>
            <person name="Pukall R."/>
            <person name="Lapidus A."/>
            <person name="Glavina Del Rio T."/>
            <person name="Copeland A."/>
            <person name="Tice H."/>
            <person name="Cheng J.-F."/>
            <person name="Lucas S."/>
            <person name="Chen F."/>
            <person name="Nolan M."/>
            <person name="LaButti K."/>
            <person name="Pati A."/>
            <person name="Ivanova N."/>
            <person name="Mavrommatis K."/>
            <person name="Mikhailova N."/>
            <person name="Pitluck S."/>
            <person name="Bruce D."/>
            <person name="Goodwin L."/>
            <person name="Land M."/>
            <person name="Hauser L."/>
            <person name="Chang Y.-J."/>
            <person name="Jeffries C.D."/>
            <person name="Chen A."/>
            <person name="Palaniappan K."/>
            <person name="Chain P."/>
            <person name="Rohde M."/>
            <person name="Goeker M."/>
            <person name="Bristow J."/>
            <person name="Eisen J.A."/>
            <person name="Markowitz V."/>
            <person name="Hugenholtz P."/>
            <person name="Kyrpides N.C."/>
            <person name="Klenk H.-P."/>
            <person name="Brettin T."/>
        </authorList>
    </citation>
    <scope>NUCLEOTIDE SEQUENCE [LARGE SCALE GENOMIC DNA]</scope>
    <source>
        <strain evidence="10">DSM 17836 / JCM 10339 / NBRC 14399</strain>
    </source>
</reference>
<dbReference type="SUPFAM" id="SSF88659">
    <property type="entry name" value="Sigma3 and sigma4 domains of RNA polymerase sigma factors"/>
    <property type="match status" value="1"/>
</dbReference>
<dbReference type="Proteomes" id="UP000007967">
    <property type="component" value="Chromosome"/>
</dbReference>
<dbReference type="SUPFAM" id="SSF88946">
    <property type="entry name" value="Sigma2 domain of RNA polymerase sigma factors"/>
    <property type="match status" value="1"/>
</dbReference>
<evidence type="ECO:0000313" key="9">
    <source>
        <dbReference type="EMBL" id="ADB31877.1"/>
    </source>
</evidence>
<evidence type="ECO:0000256" key="4">
    <source>
        <dbReference type="ARBA" id="ARBA00023082"/>
    </source>
</evidence>
<keyword evidence="5" id="KW-0804">Transcription</keyword>
<feature type="domain" description="SnoaL-like" evidence="8">
    <location>
        <begin position="212"/>
        <end position="272"/>
    </location>
</feature>
<dbReference type="InterPro" id="IPR036388">
    <property type="entry name" value="WH-like_DNA-bd_sf"/>
</dbReference>
<reference evidence="10" key="1">
    <citation type="submission" date="2009-09" db="EMBL/GenBank/DDBJ databases">
        <title>The complete genome of Kribbella flavida DSM 17836.</title>
        <authorList>
            <consortium name="US DOE Joint Genome Institute (JGI-PGF)"/>
            <person name="Lucas S."/>
            <person name="Copeland A."/>
            <person name="Lapidus A."/>
            <person name="Glavina del Rio T."/>
            <person name="Dalin E."/>
            <person name="Tice H."/>
            <person name="Bruce D."/>
            <person name="Goodwin L."/>
            <person name="Pitluck S."/>
            <person name="Kyrpides N."/>
            <person name="Mavromatis K."/>
            <person name="Ivanova N."/>
            <person name="Saunders E."/>
            <person name="Brettin T."/>
            <person name="Detter J.C."/>
            <person name="Han C."/>
            <person name="Larimer F."/>
            <person name="Land M."/>
            <person name="Hauser L."/>
            <person name="Markowitz V."/>
            <person name="Cheng J.-F."/>
            <person name="Hugenholtz P."/>
            <person name="Woyke T."/>
            <person name="Wu D."/>
            <person name="Pukall R."/>
            <person name="Klenk H.-P."/>
            <person name="Eisen J.A."/>
        </authorList>
    </citation>
    <scope>NUCLEOTIDE SEQUENCE [LARGE SCALE GENOMIC DNA]</scope>
    <source>
        <strain evidence="10">DSM 17836 / JCM 10339 / NBRC 14399</strain>
    </source>
</reference>
<dbReference type="InterPro" id="IPR013249">
    <property type="entry name" value="RNA_pol_sigma70_r4_t2"/>
</dbReference>
<evidence type="ECO:0000256" key="1">
    <source>
        <dbReference type="ARBA" id="ARBA00010641"/>
    </source>
</evidence>
<dbReference type="Pfam" id="PF12680">
    <property type="entry name" value="SnoaL_2"/>
    <property type="match status" value="1"/>
</dbReference>
<dbReference type="OrthoDB" id="3806887at2"/>
<dbReference type="SUPFAM" id="SSF54427">
    <property type="entry name" value="NTF2-like"/>
    <property type="match status" value="1"/>
</dbReference>
<dbReference type="Gene3D" id="1.10.10.10">
    <property type="entry name" value="Winged helix-like DNA-binding domain superfamily/Winged helix DNA-binding domain"/>
    <property type="match status" value="1"/>
</dbReference>
<dbReference type="AlphaFoldDB" id="D2Q085"/>
<dbReference type="Pfam" id="PF04542">
    <property type="entry name" value="Sigma70_r2"/>
    <property type="match status" value="1"/>
</dbReference>
<dbReference type="GO" id="GO:0003677">
    <property type="term" value="F:DNA binding"/>
    <property type="evidence" value="ECO:0007669"/>
    <property type="project" value="InterPro"/>
</dbReference>
<organism evidence="9 10">
    <name type="scientific">Kribbella flavida (strain DSM 17836 / JCM 10339 / NBRC 14399)</name>
    <dbReference type="NCBI Taxonomy" id="479435"/>
    <lineage>
        <taxon>Bacteria</taxon>
        <taxon>Bacillati</taxon>
        <taxon>Actinomycetota</taxon>
        <taxon>Actinomycetes</taxon>
        <taxon>Propionibacteriales</taxon>
        <taxon>Kribbellaceae</taxon>
        <taxon>Kribbella</taxon>
    </lineage>
</organism>
<keyword evidence="10" id="KW-1185">Reference proteome</keyword>
<name>D2Q085_KRIFD</name>
<dbReference type="Gene3D" id="3.10.450.50">
    <property type="match status" value="1"/>
</dbReference>
<feature type="domain" description="RNA polymerase sigma factor 70 region 4 type 2" evidence="7">
    <location>
        <begin position="140"/>
        <end position="189"/>
    </location>
</feature>
<dbReference type="eggNOG" id="COG1595">
    <property type="taxonomic scope" value="Bacteria"/>
</dbReference>
<dbReference type="HOGENOM" id="CLU_043648_0_0_11"/>
<dbReference type="Gene3D" id="1.10.1740.10">
    <property type="match status" value="1"/>
</dbReference>
<feature type="domain" description="RNA polymerase sigma-70 region 2" evidence="6">
    <location>
        <begin position="23"/>
        <end position="88"/>
    </location>
</feature>
<dbReference type="STRING" id="479435.Kfla_2812"/>
<keyword evidence="4" id="KW-0731">Sigma factor</keyword>
<evidence type="ECO:0000259" key="7">
    <source>
        <dbReference type="Pfam" id="PF08281"/>
    </source>
</evidence>
<evidence type="ECO:0000256" key="3">
    <source>
        <dbReference type="ARBA" id="ARBA00023015"/>
    </source>
</evidence>
<dbReference type="InterPro" id="IPR037401">
    <property type="entry name" value="SnoaL-like"/>
</dbReference>
<dbReference type="EMBL" id="CP001736">
    <property type="protein sequence ID" value="ADB31877.1"/>
    <property type="molecule type" value="Genomic_DNA"/>
</dbReference>
<dbReference type="NCBIfam" id="TIGR02960">
    <property type="entry name" value="SigX5"/>
    <property type="match status" value="1"/>
</dbReference>
<dbReference type="InterPro" id="IPR007627">
    <property type="entry name" value="RNA_pol_sigma70_r2"/>
</dbReference>
<dbReference type="InterPro" id="IPR039425">
    <property type="entry name" value="RNA_pol_sigma-70-like"/>
</dbReference>
<evidence type="ECO:0000259" key="6">
    <source>
        <dbReference type="Pfam" id="PF04542"/>
    </source>
</evidence>
<evidence type="ECO:0000256" key="5">
    <source>
        <dbReference type="ARBA" id="ARBA00023163"/>
    </source>
</evidence>
<dbReference type="NCBIfam" id="TIGR02937">
    <property type="entry name" value="sigma70-ECF"/>
    <property type="match status" value="1"/>
</dbReference>
<keyword evidence="3" id="KW-0805">Transcription regulation</keyword>
<dbReference type="InterPro" id="IPR013325">
    <property type="entry name" value="RNA_pol_sigma_r2"/>
</dbReference>
<dbReference type="KEGG" id="kfl:Kfla_2812"/>
<dbReference type="GO" id="GO:0016987">
    <property type="term" value="F:sigma factor activity"/>
    <property type="evidence" value="ECO:0007669"/>
    <property type="project" value="UniProtKB-KW"/>
</dbReference>
<protein>
    <submittedName>
        <fullName evidence="9">RNA polymerase, sigma-24 subunit, ECF subfamily</fullName>
    </submittedName>
</protein>
<dbReference type="InterPro" id="IPR014284">
    <property type="entry name" value="RNA_pol_sigma-70_dom"/>
</dbReference>
<dbReference type="InterPro" id="IPR014305">
    <property type="entry name" value="RNA_pol_sigma-G_actinobac"/>
</dbReference>
<sequence>MTAGVLERARSGDADAFRELTTPYYRELHLHCYRMLGSVVDADDLMQEILLAAWNGLPGFAGRASVRTWLYRIATNRCLNAIRATKRRPRIEPVPPFEPPEPSRRGDVTWLQPYPDAWLDELSASPEVRAVRREDVELAFVVALQRLPPRQTATLVLVDVLGYAVAEVADLLETTPTAVKGALQRARAAVGKRGTPSDSGRGLGDPGEREVARRFAEAFVADDIEAVKRLLTDGAWLAMPPAPHEYHGPEAIAAFLRASADGRRTMALRLEPTRSNRQPAYTCSFVDHQDSWYAGQLVLTIQGDRITGITRFLEPTLEKVLLAPTSSWTGRAPGGKTGRR</sequence>
<dbReference type="InterPro" id="IPR013324">
    <property type="entry name" value="RNA_pol_sigma_r3/r4-like"/>
</dbReference>
<accession>D2Q085</accession>
<evidence type="ECO:0000259" key="8">
    <source>
        <dbReference type="Pfam" id="PF12680"/>
    </source>
</evidence>
<dbReference type="RefSeq" id="WP_012920433.1">
    <property type="nucleotide sequence ID" value="NC_013729.1"/>
</dbReference>